<evidence type="ECO:0000313" key="1">
    <source>
        <dbReference type="EMBL" id="KAJ7952380.1"/>
    </source>
</evidence>
<gene>
    <name evidence="1" type="ORF">O6P43_024236</name>
</gene>
<protein>
    <submittedName>
        <fullName evidence="1">Testis-expressed sequence 10 protein</fullName>
    </submittedName>
</protein>
<accession>A0AAD7PEZ5</accession>
<dbReference type="AlphaFoldDB" id="A0AAD7PEZ5"/>
<organism evidence="1 2">
    <name type="scientific">Quillaja saponaria</name>
    <name type="common">Soap bark tree</name>
    <dbReference type="NCBI Taxonomy" id="32244"/>
    <lineage>
        <taxon>Eukaryota</taxon>
        <taxon>Viridiplantae</taxon>
        <taxon>Streptophyta</taxon>
        <taxon>Embryophyta</taxon>
        <taxon>Tracheophyta</taxon>
        <taxon>Spermatophyta</taxon>
        <taxon>Magnoliopsida</taxon>
        <taxon>eudicotyledons</taxon>
        <taxon>Gunneridae</taxon>
        <taxon>Pentapetalae</taxon>
        <taxon>rosids</taxon>
        <taxon>fabids</taxon>
        <taxon>Fabales</taxon>
        <taxon>Quillajaceae</taxon>
        <taxon>Quillaja</taxon>
    </lineage>
</organism>
<dbReference type="KEGG" id="qsa:O6P43_024236"/>
<dbReference type="EMBL" id="JARAOO010000010">
    <property type="protein sequence ID" value="KAJ7952380.1"/>
    <property type="molecule type" value="Genomic_DNA"/>
</dbReference>
<name>A0AAD7PEZ5_QUISA</name>
<sequence>MKKKKKILTPVLSIPKISSLEGKNHKLIKKIRRFEGFALLEAVELEKRMVLSEWEDESPIQSFSFSMSAQDSYDNIVVNCERNETTTNQTEARELFNLFKKMTSPSNSLMVKADNLLFDFFRESVEEVEKKAKEVQVLKVAQEWFNGQPQELYLGWEVMDGRTACIKDMEKSGRWMKFDGENEQVALGLEVDVFNCLVNELIVDLLC</sequence>
<proteinExistence type="predicted"/>
<keyword evidence="2" id="KW-1185">Reference proteome</keyword>
<dbReference type="PANTHER" id="PTHR33623">
    <property type="entry name" value="OS04G0572500 PROTEIN"/>
    <property type="match status" value="1"/>
</dbReference>
<comment type="caution">
    <text evidence="1">The sequence shown here is derived from an EMBL/GenBank/DDBJ whole genome shotgun (WGS) entry which is preliminary data.</text>
</comment>
<dbReference type="PANTHER" id="PTHR33623:SF4">
    <property type="entry name" value="DUF4378 DOMAIN-CONTAINING PROTEIN"/>
    <property type="match status" value="1"/>
</dbReference>
<evidence type="ECO:0000313" key="2">
    <source>
        <dbReference type="Proteomes" id="UP001163823"/>
    </source>
</evidence>
<dbReference type="Proteomes" id="UP001163823">
    <property type="component" value="Chromosome 10"/>
</dbReference>
<reference evidence="1" key="1">
    <citation type="journal article" date="2023" name="Science">
        <title>Elucidation of the pathway for biosynthesis of saponin adjuvants from the soapbark tree.</title>
        <authorList>
            <person name="Reed J."/>
            <person name="Orme A."/>
            <person name="El-Demerdash A."/>
            <person name="Owen C."/>
            <person name="Martin L.B.B."/>
            <person name="Misra R.C."/>
            <person name="Kikuchi S."/>
            <person name="Rejzek M."/>
            <person name="Martin A.C."/>
            <person name="Harkess A."/>
            <person name="Leebens-Mack J."/>
            <person name="Louveau T."/>
            <person name="Stephenson M.J."/>
            <person name="Osbourn A."/>
        </authorList>
    </citation>
    <scope>NUCLEOTIDE SEQUENCE</scope>
    <source>
        <strain evidence="1">S10</strain>
    </source>
</reference>